<evidence type="ECO:0000313" key="3">
    <source>
        <dbReference type="Proteomes" id="UP001501442"/>
    </source>
</evidence>
<evidence type="ECO:0000256" key="1">
    <source>
        <dbReference type="SAM" id="Phobius"/>
    </source>
</evidence>
<organism evidence="2 3">
    <name type="scientific">Actinoallomurus vinaceus</name>
    <dbReference type="NCBI Taxonomy" id="1080074"/>
    <lineage>
        <taxon>Bacteria</taxon>
        <taxon>Bacillati</taxon>
        <taxon>Actinomycetota</taxon>
        <taxon>Actinomycetes</taxon>
        <taxon>Streptosporangiales</taxon>
        <taxon>Thermomonosporaceae</taxon>
        <taxon>Actinoallomurus</taxon>
    </lineage>
</organism>
<protein>
    <submittedName>
        <fullName evidence="2">Uncharacterized protein</fullName>
    </submittedName>
</protein>
<dbReference type="Pfam" id="PF19560">
    <property type="entry name" value="DUF6082"/>
    <property type="match status" value="1"/>
</dbReference>
<keyword evidence="3" id="KW-1185">Reference proteome</keyword>
<keyword evidence="1" id="KW-0472">Membrane</keyword>
<dbReference type="RefSeq" id="WP_345436114.1">
    <property type="nucleotide sequence ID" value="NZ_BAABHK010000011.1"/>
</dbReference>
<feature type="transmembrane region" description="Helical" evidence="1">
    <location>
        <begin position="62"/>
        <end position="84"/>
    </location>
</feature>
<dbReference type="EMBL" id="BAABHK010000011">
    <property type="protein sequence ID" value="GAA4633133.1"/>
    <property type="molecule type" value="Genomic_DNA"/>
</dbReference>
<dbReference type="InterPro" id="IPR045728">
    <property type="entry name" value="DUF6082"/>
</dbReference>
<keyword evidence="1" id="KW-0812">Transmembrane</keyword>
<evidence type="ECO:0000313" key="2">
    <source>
        <dbReference type="EMBL" id="GAA4633133.1"/>
    </source>
</evidence>
<dbReference type="Proteomes" id="UP001501442">
    <property type="component" value="Unassembled WGS sequence"/>
</dbReference>
<feature type="transmembrane region" description="Helical" evidence="1">
    <location>
        <begin position="20"/>
        <end position="42"/>
    </location>
</feature>
<comment type="caution">
    <text evidence="2">The sequence shown here is derived from an EMBL/GenBank/DDBJ whole genome shotgun (WGS) entry which is preliminary data.</text>
</comment>
<proteinExistence type="predicted"/>
<gene>
    <name evidence="2" type="ORF">GCM10023196_069480</name>
</gene>
<name>A0ABP8ULW6_9ACTN</name>
<keyword evidence="1" id="KW-1133">Transmembrane helix</keyword>
<reference evidence="3" key="1">
    <citation type="journal article" date="2019" name="Int. J. Syst. Evol. Microbiol.">
        <title>The Global Catalogue of Microorganisms (GCM) 10K type strain sequencing project: providing services to taxonomists for standard genome sequencing and annotation.</title>
        <authorList>
            <consortium name="The Broad Institute Genomics Platform"/>
            <consortium name="The Broad Institute Genome Sequencing Center for Infectious Disease"/>
            <person name="Wu L."/>
            <person name="Ma J."/>
        </authorList>
    </citation>
    <scope>NUCLEOTIDE SEQUENCE [LARGE SCALE GENOMIC DNA]</scope>
    <source>
        <strain evidence="3">JCM 17939</strain>
    </source>
</reference>
<sequence>MNNRRPVEWLLHVGRRRLFINILILVTILMSSGLVALSPFALTYLNVRKSTDWNQLSAIGQTYGAASALLAGLALLGIAASLVFQAREAKATREQALRALHGDLMKMAMEDPLYRACWGAFFSSEDEDAQRAHMYVNMIINHWLLMWELNAITEEHLRAIARVVLSGEIGHRFWSDGRDLRMASAGTKRERRFNRILDEEYRKAPAPPPRMEVETVSTVEVAPEKRTLYAVVAGVLLGAAGASVARRVVKAKTDHRG</sequence>
<accession>A0ABP8ULW6</accession>